<feature type="chain" id="PRO_5046884367" description="Ricin B lectin domain-containing protein" evidence="1">
    <location>
        <begin position="24"/>
        <end position="171"/>
    </location>
</feature>
<keyword evidence="1" id="KW-0732">Signal</keyword>
<evidence type="ECO:0000259" key="2">
    <source>
        <dbReference type="Pfam" id="PF14200"/>
    </source>
</evidence>
<dbReference type="PROSITE" id="PS50231">
    <property type="entry name" value="RICIN_B_LECTIN"/>
    <property type="match status" value="1"/>
</dbReference>
<dbReference type="SUPFAM" id="SSF50370">
    <property type="entry name" value="Ricin B-like lectins"/>
    <property type="match status" value="1"/>
</dbReference>
<protein>
    <recommendedName>
        <fullName evidence="2">Ricin B lectin domain-containing protein</fullName>
    </recommendedName>
</protein>
<dbReference type="CDD" id="cd23415">
    <property type="entry name" value="beta-trefoil_Ricin_AH"/>
    <property type="match status" value="1"/>
</dbReference>
<evidence type="ECO:0000256" key="1">
    <source>
        <dbReference type="SAM" id="SignalP"/>
    </source>
</evidence>
<comment type="caution">
    <text evidence="3">The sequence shown here is derived from an EMBL/GenBank/DDBJ whole genome shotgun (WGS) entry which is preliminary data.</text>
</comment>
<evidence type="ECO:0000313" key="3">
    <source>
        <dbReference type="EMBL" id="GAA1674911.1"/>
    </source>
</evidence>
<feature type="signal peptide" evidence="1">
    <location>
        <begin position="1"/>
        <end position="23"/>
    </location>
</feature>
<reference evidence="3 4" key="1">
    <citation type="journal article" date="2019" name="Int. J. Syst. Evol. Microbiol.">
        <title>The Global Catalogue of Microorganisms (GCM) 10K type strain sequencing project: providing services to taxonomists for standard genome sequencing and annotation.</title>
        <authorList>
            <consortium name="The Broad Institute Genomics Platform"/>
            <consortium name="The Broad Institute Genome Sequencing Center for Infectious Disease"/>
            <person name="Wu L."/>
            <person name="Ma J."/>
        </authorList>
    </citation>
    <scope>NUCLEOTIDE SEQUENCE [LARGE SCALE GENOMIC DNA]</scope>
    <source>
        <strain evidence="3 4">JCM 14718</strain>
    </source>
</reference>
<dbReference type="Gene3D" id="2.80.10.50">
    <property type="match status" value="1"/>
</dbReference>
<dbReference type="EMBL" id="BAAANY010000009">
    <property type="protein sequence ID" value="GAA1674911.1"/>
    <property type="molecule type" value="Genomic_DNA"/>
</dbReference>
<sequence length="171" mass="17688">MIGAVLAAASFGAATLVASPAQAALQPTSINPNEAHIIENLATGLCLDDSNIGTRTHSCNNSSFQSWKTTPENTSGTLWRIRNVNTGGCLTNGTNGSVFTIACPAAPAPISLNKKWSVPLDSTGDTPVAIFESNTNPFGCVRDNPDVTPGTGLGLSGCGVNPNSIRWFIKT</sequence>
<keyword evidence="4" id="KW-1185">Reference proteome</keyword>
<proteinExistence type="predicted"/>
<dbReference type="InterPro" id="IPR035992">
    <property type="entry name" value="Ricin_B-like_lectins"/>
</dbReference>
<evidence type="ECO:0000313" key="4">
    <source>
        <dbReference type="Proteomes" id="UP001500618"/>
    </source>
</evidence>
<name>A0ABN2GPY0_9ACTN</name>
<dbReference type="Proteomes" id="UP001500618">
    <property type="component" value="Unassembled WGS sequence"/>
</dbReference>
<accession>A0ABN2GPY0</accession>
<dbReference type="Pfam" id="PF14200">
    <property type="entry name" value="RicinB_lectin_2"/>
    <property type="match status" value="1"/>
</dbReference>
<gene>
    <name evidence="3" type="ORF">GCM10009765_25270</name>
</gene>
<feature type="domain" description="Ricin B lectin" evidence="2">
    <location>
        <begin position="36"/>
        <end position="94"/>
    </location>
</feature>
<dbReference type="InterPro" id="IPR000772">
    <property type="entry name" value="Ricin_B_lectin"/>
</dbReference>
<organism evidence="3 4">
    <name type="scientific">Fodinicola feengrottensis</name>
    <dbReference type="NCBI Taxonomy" id="435914"/>
    <lineage>
        <taxon>Bacteria</taxon>
        <taxon>Bacillati</taxon>
        <taxon>Actinomycetota</taxon>
        <taxon>Actinomycetes</taxon>
        <taxon>Mycobacteriales</taxon>
        <taxon>Fodinicola</taxon>
    </lineage>
</organism>
<dbReference type="RefSeq" id="WP_390624108.1">
    <property type="nucleotide sequence ID" value="NZ_WOTO01000023.1"/>
</dbReference>